<keyword evidence="2" id="KW-0472">Membrane</keyword>
<dbReference type="Proteomes" id="UP000076744">
    <property type="component" value="Unassembled WGS sequence"/>
</dbReference>
<evidence type="ECO:0000256" key="1">
    <source>
        <dbReference type="SAM" id="MobiDB-lite"/>
    </source>
</evidence>
<dbReference type="STRING" id="1081104.A0A167ZEA3"/>
<feature type="region of interest" description="Disordered" evidence="1">
    <location>
        <begin position="1"/>
        <end position="105"/>
    </location>
</feature>
<feature type="compositionally biased region" description="Low complexity" evidence="1">
    <location>
        <begin position="177"/>
        <end position="196"/>
    </location>
</feature>
<protein>
    <submittedName>
        <fullName evidence="3">Uncharacterized protein</fullName>
    </submittedName>
</protein>
<evidence type="ECO:0000313" key="4">
    <source>
        <dbReference type="Proteomes" id="UP000076744"/>
    </source>
</evidence>
<dbReference type="RefSeq" id="XP_018705396.1">
    <property type="nucleotide sequence ID" value="XM_018847189.1"/>
</dbReference>
<name>A0A167ZEA3_CORFA</name>
<keyword evidence="4" id="KW-1185">Reference proteome</keyword>
<comment type="caution">
    <text evidence="3">The sequence shown here is derived from an EMBL/GenBank/DDBJ whole genome shotgun (WGS) entry which is preliminary data.</text>
</comment>
<dbReference type="GeneID" id="30019875"/>
<feature type="transmembrane region" description="Helical" evidence="2">
    <location>
        <begin position="326"/>
        <end position="347"/>
    </location>
</feature>
<feature type="compositionally biased region" description="Basic residues" evidence="1">
    <location>
        <begin position="45"/>
        <end position="61"/>
    </location>
</feature>
<dbReference type="AlphaFoldDB" id="A0A167ZEA3"/>
<keyword evidence="2" id="KW-1133">Transmembrane helix</keyword>
<feature type="compositionally biased region" description="Acidic residues" evidence="1">
    <location>
        <begin position="68"/>
        <end position="81"/>
    </location>
</feature>
<reference evidence="3 4" key="1">
    <citation type="journal article" date="2016" name="Genome Biol. Evol.">
        <title>Divergent and convergent evolution of fungal pathogenicity.</title>
        <authorList>
            <person name="Shang Y."/>
            <person name="Xiao G."/>
            <person name="Zheng P."/>
            <person name="Cen K."/>
            <person name="Zhan S."/>
            <person name="Wang C."/>
        </authorList>
    </citation>
    <scope>NUCLEOTIDE SEQUENCE [LARGE SCALE GENOMIC DNA]</scope>
    <source>
        <strain evidence="3 4">ARSEF 2679</strain>
    </source>
</reference>
<feature type="region of interest" description="Disordered" evidence="1">
    <location>
        <begin position="177"/>
        <end position="198"/>
    </location>
</feature>
<evidence type="ECO:0000256" key="2">
    <source>
        <dbReference type="SAM" id="Phobius"/>
    </source>
</evidence>
<dbReference type="OrthoDB" id="3231000at2759"/>
<gene>
    <name evidence="3" type="ORF">ISF_03583</name>
</gene>
<keyword evidence="2" id="KW-0812">Transmembrane</keyword>
<dbReference type="EMBL" id="AZHB01000007">
    <property type="protein sequence ID" value="OAA67407.1"/>
    <property type="molecule type" value="Genomic_DNA"/>
</dbReference>
<sequence length="431" mass="47100">MEIESYSEEELWRSAGPEETYLDPPPPPISNKQIKAQKKEATKQNLKHKRDTLRNRFRRSKARVDDPSLPEESQDQSDDNDDGSKSSYTSAQLREEYENPKPYSRDRAFARKYGLSTPELVLRRLRALSPAEVAADGDALIGWTASTGPLAARYSRSSLQELGEWVVHLQASSAAKAASSSTSTTDSTAATATAVAAEEEEDVEPALLVANVQALQARAESTLTMLAASMGLSQSALVINQTSGINKLTELAFFFVPLSFVTAVFSMQVRELTPDDLPDPDPAAVAVAAAEHRLHTVGNRAVAKFVLFFAGRDRGGLRHRLPAVRVPGPVAVGPWLGAAATTLYFIVTQWLDPAVLVPCFVSLPVAAAGMWAAWLWAEELGDWTNEVMIKAADGLASRFPEKWRLDSVADDDLSREGVNRIPDKQSPWQLE</sequence>
<accession>A0A167ZEA3</accession>
<evidence type="ECO:0000313" key="3">
    <source>
        <dbReference type="EMBL" id="OAA67407.1"/>
    </source>
</evidence>
<feature type="compositionally biased region" description="Basic and acidic residues" evidence="1">
    <location>
        <begin position="93"/>
        <end position="105"/>
    </location>
</feature>
<feature type="transmembrane region" description="Helical" evidence="2">
    <location>
        <begin position="354"/>
        <end position="377"/>
    </location>
</feature>
<proteinExistence type="predicted"/>
<organism evidence="3 4">
    <name type="scientific">Cordyceps fumosorosea (strain ARSEF 2679)</name>
    <name type="common">Isaria fumosorosea</name>
    <dbReference type="NCBI Taxonomy" id="1081104"/>
    <lineage>
        <taxon>Eukaryota</taxon>
        <taxon>Fungi</taxon>
        <taxon>Dikarya</taxon>
        <taxon>Ascomycota</taxon>
        <taxon>Pezizomycotina</taxon>
        <taxon>Sordariomycetes</taxon>
        <taxon>Hypocreomycetidae</taxon>
        <taxon>Hypocreales</taxon>
        <taxon>Cordycipitaceae</taxon>
        <taxon>Cordyceps</taxon>
    </lineage>
</organism>